<feature type="transmembrane region" description="Helical" evidence="8">
    <location>
        <begin position="152"/>
        <end position="173"/>
    </location>
</feature>
<comment type="subcellular location">
    <subcellularLocation>
        <location evidence="1">Cell membrane</location>
        <topology evidence="1">Multi-pass membrane protein</topology>
    </subcellularLocation>
</comment>
<feature type="transmembrane region" description="Helical" evidence="8">
    <location>
        <begin position="402"/>
        <end position="423"/>
    </location>
</feature>
<sequence>MGASTDVSSLVRNYWSVLLGNALEWYEFAIYGCMATYMEQNFFRGSVLATWLGFTATFVARPLGGIFLGILSDAFGRKLAVMLTIVGMLSGTVGQGLLPTPRGAGDSAWGSFGLVLLFSLRLLQGLCTGGEISTVSTYIVEVSGHESKGRCVALISITVNLGFLLARTVVWSLQLILGEERMLDWGWRLPFILALLPGAMALAGRRDLKESEEFQAQKEAREAGAANSKSGASLSEHFVNVLVGIGGVIAFAVFQYGGMVWTNSFLEKHGAPANMPMLAGMCSRVLQMVLSFFVGWFADCYGVALVTLASGAMLCCAGAPFFFLLASYPDNVANIFLIYGVGYGIIGAMVGTVVFMYCAELFPTSVRNLGVGISYNIGFSIFGGFAPLVAEASLGWSLYGPGLLLSAAGLLTLLTVVISMMGLRAGKLKLAYLRPELYFGMSSKSSGSGSKKPDSARQAQFTCVAGV</sequence>
<dbReference type="OrthoDB" id="5296287at2759"/>
<accession>A0A812V0J0</accession>
<evidence type="ECO:0000313" key="10">
    <source>
        <dbReference type="EMBL" id="CAE7589586.1"/>
    </source>
</evidence>
<dbReference type="PROSITE" id="PS00216">
    <property type="entry name" value="SUGAR_TRANSPORT_1"/>
    <property type="match status" value="1"/>
</dbReference>
<dbReference type="InterPro" id="IPR051084">
    <property type="entry name" value="H+-coupled_symporters"/>
</dbReference>
<dbReference type="Gene3D" id="1.20.1250.20">
    <property type="entry name" value="MFS general substrate transporter like domains"/>
    <property type="match status" value="2"/>
</dbReference>
<keyword evidence="4 8" id="KW-0812">Transmembrane</keyword>
<evidence type="ECO:0000256" key="1">
    <source>
        <dbReference type="ARBA" id="ARBA00004651"/>
    </source>
</evidence>
<evidence type="ECO:0000256" key="4">
    <source>
        <dbReference type="ARBA" id="ARBA00022692"/>
    </source>
</evidence>
<reference evidence="10" key="1">
    <citation type="submission" date="2021-02" db="EMBL/GenBank/DDBJ databases">
        <authorList>
            <person name="Dougan E. K."/>
            <person name="Rhodes N."/>
            <person name="Thang M."/>
            <person name="Chan C."/>
        </authorList>
    </citation>
    <scope>NUCLEOTIDE SEQUENCE</scope>
</reference>
<feature type="transmembrane region" description="Helical" evidence="8">
    <location>
        <begin position="48"/>
        <end position="72"/>
    </location>
</feature>
<dbReference type="InterPro" id="IPR036259">
    <property type="entry name" value="MFS_trans_sf"/>
</dbReference>
<feature type="transmembrane region" description="Helical" evidence="8">
    <location>
        <begin position="277"/>
        <end position="298"/>
    </location>
</feature>
<proteinExistence type="predicted"/>
<feature type="transmembrane region" description="Helical" evidence="8">
    <location>
        <begin position="185"/>
        <end position="203"/>
    </location>
</feature>
<dbReference type="SUPFAM" id="SSF103473">
    <property type="entry name" value="MFS general substrate transporter"/>
    <property type="match status" value="1"/>
</dbReference>
<dbReference type="EMBL" id="CAJNDS010002765">
    <property type="protein sequence ID" value="CAE7589586.1"/>
    <property type="molecule type" value="Genomic_DNA"/>
</dbReference>
<dbReference type="GO" id="GO:0005886">
    <property type="term" value="C:plasma membrane"/>
    <property type="evidence" value="ECO:0007669"/>
    <property type="project" value="UniProtKB-SubCell"/>
</dbReference>
<dbReference type="Pfam" id="PF00083">
    <property type="entry name" value="Sugar_tr"/>
    <property type="match status" value="1"/>
</dbReference>
<keyword evidence="5" id="KW-0769">Symport</keyword>
<evidence type="ECO:0000256" key="7">
    <source>
        <dbReference type="ARBA" id="ARBA00023136"/>
    </source>
</evidence>
<dbReference type="InterPro" id="IPR005829">
    <property type="entry name" value="Sugar_transporter_CS"/>
</dbReference>
<feature type="domain" description="Major facilitator superfamily (MFS) profile" evidence="9">
    <location>
        <begin position="13"/>
        <end position="424"/>
    </location>
</feature>
<evidence type="ECO:0000256" key="8">
    <source>
        <dbReference type="SAM" id="Phobius"/>
    </source>
</evidence>
<dbReference type="PANTHER" id="PTHR43528">
    <property type="entry name" value="ALPHA-KETOGLUTARATE PERMEASE"/>
    <property type="match status" value="1"/>
</dbReference>
<keyword evidence="3" id="KW-1003">Cell membrane</keyword>
<dbReference type="InterPro" id="IPR020846">
    <property type="entry name" value="MFS_dom"/>
</dbReference>
<keyword evidence="2" id="KW-0813">Transport</keyword>
<evidence type="ECO:0000256" key="5">
    <source>
        <dbReference type="ARBA" id="ARBA00022847"/>
    </source>
</evidence>
<feature type="transmembrane region" description="Helical" evidence="8">
    <location>
        <begin position="118"/>
        <end position="140"/>
    </location>
</feature>
<keyword evidence="11" id="KW-1185">Reference proteome</keyword>
<evidence type="ECO:0000259" key="9">
    <source>
        <dbReference type="PROSITE" id="PS50850"/>
    </source>
</evidence>
<comment type="caution">
    <text evidence="10">The sequence shown here is derived from an EMBL/GenBank/DDBJ whole genome shotgun (WGS) entry which is preliminary data.</text>
</comment>
<feature type="transmembrane region" description="Helical" evidence="8">
    <location>
        <begin position="79"/>
        <end position="98"/>
    </location>
</feature>
<name>A0A812V0J0_9DINO</name>
<organism evidence="10 11">
    <name type="scientific">Symbiodinium natans</name>
    <dbReference type="NCBI Taxonomy" id="878477"/>
    <lineage>
        <taxon>Eukaryota</taxon>
        <taxon>Sar</taxon>
        <taxon>Alveolata</taxon>
        <taxon>Dinophyceae</taxon>
        <taxon>Suessiales</taxon>
        <taxon>Symbiodiniaceae</taxon>
        <taxon>Symbiodinium</taxon>
    </lineage>
</organism>
<protein>
    <submittedName>
        <fullName evidence="10">OusA protein</fullName>
    </submittedName>
</protein>
<evidence type="ECO:0000256" key="2">
    <source>
        <dbReference type="ARBA" id="ARBA00022448"/>
    </source>
</evidence>
<feature type="transmembrane region" description="Helical" evidence="8">
    <location>
        <begin position="305"/>
        <end position="326"/>
    </location>
</feature>
<keyword evidence="6 8" id="KW-1133">Transmembrane helix</keyword>
<dbReference type="PANTHER" id="PTHR43528:SF1">
    <property type="entry name" value="ALPHA-KETOGLUTARATE PERMEASE"/>
    <property type="match status" value="1"/>
</dbReference>
<dbReference type="GO" id="GO:0015293">
    <property type="term" value="F:symporter activity"/>
    <property type="evidence" value="ECO:0007669"/>
    <property type="project" value="UniProtKB-KW"/>
</dbReference>
<keyword evidence="7 8" id="KW-0472">Membrane</keyword>
<dbReference type="InterPro" id="IPR005828">
    <property type="entry name" value="MFS_sugar_transport-like"/>
</dbReference>
<feature type="transmembrane region" description="Helical" evidence="8">
    <location>
        <begin position="332"/>
        <end position="357"/>
    </location>
</feature>
<evidence type="ECO:0000256" key="3">
    <source>
        <dbReference type="ARBA" id="ARBA00022475"/>
    </source>
</evidence>
<dbReference type="PROSITE" id="PS50850">
    <property type="entry name" value="MFS"/>
    <property type="match status" value="1"/>
</dbReference>
<gene>
    <name evidence="10" type="primary">ousA</name>
    <name evidence="10" type="ORF">SNAT2548_LOCUS33586</name>
</gene>
<dbReference type="AlphaFoldDB" id="A0A812V0J0"/>
<feature type="transmembrane region" description="Helical" evidence="8">
    <location>
        <begin position="369"/>
        <end position="390"/>
    </location>
</feature>
<feature type="transmembrane region" description="Helical" evidence="8">
    <location>
        <begin position="238"/>
        <end position="257"/>
    </location>
</feature>
<dbReference type="PROSITE" id="PS00217">
    <property type="entry name" value="SUGAR_TRANSPORT_2"/>
    <property type="match status" value="1"/>
</dbReference>
<evidence type="ECO:0000313" key="11">
    <source>
        <dbReference type="Proteomes" id="UP000604046"/>
    </source>
</evidence>
<dbReference type="Proteomes" id="UP000604046">
    <property type="component" value="Unassembled WGS sequence"/>
</dbReference>
<evidence type="ECO:0000256" key="6">
    <source>
        <dbReference type="ARBA" id="ARBA00022989"/>
    </source>
</evidence>